<evidence type="ECO:0000256" key="7">
    <source>
        <dbReference type="ARBA" id="ARBA00023204"/>
    </source>
</evidence>
<evidence type="ECO:0000259" key="10">
    <source>
        <dbReference type="PROSITE" id="PS51192"/>
    </source>
</evidence>
<dbReference type="PROSITE" id="PS51192">
    <property type="entry name" value="HELICASE_ATP_BIND_1"/>
    <property type="match status" value="1"/>
</dbReference>
<evidence type="ECO:0000313" key="12">
    <source>
        <dbReference type="EMBL" id="MDQ7916193.1"/>
    </source>
</evidence>
<evidence type="ECO:0000256" key="3">
    <source>
        <dbReference type="ARBA" id="ARBA00022801"/>
    </source>
</evidence>
<feature type="domain" description="Helicase ATP-binding" evidence="10">
    <location>
        <begin position="29"/>
        <end position="213"/>
    </location>
</feature>
<evidence type="ECO:0000256" key="5">
    <source>
        <dbReference type="ARBA" id="ARBA00022840"/>
    </source>
</evidence>
<dbReference type="SMART" id="SM00490">
    <property type="entry name" value="HELICc"/>
    <property type="match status" value="1"/>
</dbReference>
<evidence type="ECO:0000256" key="1">
    <source>
        <dbReference type="ARBA" id="ARBA00022741"/>
    </source>
</evidence>
<dbReference type="PANTHER" id="PTHR47962">
    <property type="entry name" value="ATP-DEPENDENT HELICASE LHR-RELATED-RELATED"/>
    <property type="match status" value="1"/>
</dbReference>
<comment type="caution">
    <text evidence="12">The sequence shown here is derived from an EMBL/GenBank/DDBJ whole genome shotgun (WGS) entry which is preliminary data.</text>
</comment>
<dbReference type="InterPro" id="IPR011545">
    <property type="entry name" value="DEAD/DEAH_box_helicase_dom"/>
</dbReference>
<dbReference type="Pfam" id="PF00271">
    <property type="entry name" value="Helicase_C"/>
    <property type="match status" value="1"/>
</dbReference>
<sequence length="827" mass="94500">MNKKQLLDIAKTWFAQQDWKAFKFQKDTWQEYLKGKNGLLNAPTGSGKTYALWVPIVLEILQQKSRKKKSAKGLKGVWITPLRALSVEIEQAANRFAQDIDPQIRVGIRTGDTPQKERAAQKRKMPDLLITTPESLQLLLSSKNYDEQFKNLNAVVVDEWHELLGSKRGVQMELALSRLKAVSNNLKIWGISATIGNLEQAREVLLGPQTPQFENSVLIKANLKKKIKVQSVIPKKMEKFPWRGHLGLHLLDEVVPIIKNSRSTLLFTNTRSQCELWFQKLMEKHPEFAGEVAMHHGSIHKETRLWVEQAIRNETLKAVVCTSSLDLGVDFAPVETIIQIGSPKGVARFLQRAGRSGHQPGKQSVIHFLPTHAMELIEASALQKAVKTQAVEDRVPYLQSFDVLLQYLTTLAVSNGFYPEEIYPEVSATFCYQALTQEQWEWCLKFITTGGETLHTYDEYQKVTVEEDGKFTVTNRGVAMRHRLQIGAIVSDAVLSVKYIKGGFIGSIEEFFVSKLKRGDVFMFAGRNLEFVRLKGMQVQVRKSKKKTGKVPSWAGGRMSFSAQMSELLREEMYIAAASADPDLAKELGITTKSLELTALQPIFQRQLLESIIPTKNEFLIETFKTREGYHAVFYPFEGRFVHEALGSLLAYRISLLSPISFSIAFNDYGFELLSDQEIDMQQVLDNNLFSNEFVMDDLYKSLNATEMARRKFRDIAVIAGLVFTGYPNKLVKSKHLQASSQLLFDVFRDYEPENLLFLQAFTETFEHQLEEGRLRLALERIQRQKIVWKKCEKPTPFSFPIITDRLREKLSSEKLEDRIKRMIKSF</sequence>
<dbReference type="PANTHER" id="PTHR47962:SF3">
    <property type="entry name" value="LARGE ATP-DEPENDENT HELICASE-RELATED PROTEIN"/>
    <property type="match status" value="1"/>
</dbReference>
<dbReference type="PROSITE" id="PS51194">
    <property type="entry name" value="HELICASE_CTER"/>
    <property type="match status" value="1"/>
</dbReference>
<evidence type="ECO:0000256" key="9">
    <source>
        <dbReference type="ARBA" id="ARBA00093467"/>
    </source>
</evidence>
<dbReference type="InterPro" id="IPR052511">
    <property type="entry name" value="ATP-dep_Helicase"/>
</dbReference>
<dbReference type="InterPro" id="IPR026362">
    <property type="entry name" value="DEXH_lig_assoc"/>
</dbReference>
<evidence type="ECO:0000256" key="4">
    <source>
        <dbReference type="ARBA" id="ARBA00022806"/>
    </source>
</evidence>
<dbReference type="Gene3D" id="3.40.50.300">
    <property type="entry name" value="P-loop containing nucleotide triphosphate hydrolases"/>
    <property type="match status" value="2"/>
</dbReference>
<dbReference type="RefSeq" id="WP_308862883.1">
    <property type="nucleotide sequence ID" value="NZ_JAVHUL010000002.1"/>
</dbReference>
<dbReference type="CDD" id="cd18796">
    <property type="entry name" value="SF2_C_LHR"/>
    <property type="match status" value="1"/>
</dbReference>
<dbReference type="EMBL" id="JAVHUL010000002">
    <property type="protein sequence ID" value="MDQ7916193.1"/>
    <property type="molecule type" value="Genomic_DNA"/>
</dbReference>
<dbReference type="CDD" id="cd17922">
    <property type="entry name" value="DEXHc_LHR-like"/>
    <property type="match status" value="1"/>
</dbReference>
<dbReference type="SUPFAM" id="SSF52540">
    <property type="entry name" value="P-loop containing nucleoside triphosphate hydrolases"/>
    <property type="match status" value="1"/>
</dbReference>
<dbReference type="Pfam" id="PF19306">
    <property type="entry name" value="WHD_Lhr"/>
    <property type="match status" value="1"/>
</dbReference>
<keyword evidence="8" id="KW-0413">Isomerase</keyword>
<evidence type="ECO:0000256" key="6">
    <source>
        <dbReference type="ARBA" id="ARBA00023125"/>
    </source>
</evidence>
<evidence type="ECO:0000313" key="13">
    <source>
        <dbReference type="Proteomes" id="UP001230915"/>
    </source>
</evidence>
<keyword evidence="3" id="KW-0378">Hydrolase</keyword>
<organism evidence="12 13">
    <name type="scientific">Mesonia profundi</name>
    <dbReference type="NCBI Taxonomy" id="3070998"/>
    <lineage>
        <taxon>Bacteria</taxon>
        <taxon>Pseudomonadati</taxon>
        <taxon>Bacteroidota</taxon>
        <taxon>Flavobacteriia</taxon>
        <taxon>Flavobacteriales</taxon>
        <taxon>Flavobacteriaceae</taxon>
        <taxon>Mesonia</taxon>
    </lineage>
</organism>
<reference evidence="12 13" key="1">
    <citation type="submission" date="2023-08" db="EMBL/GenBank/DDBJ databases">
        <title>Mesonia sp. MT50, isolated from deep-sea sediment of the Mariana Trench.</title>
        <authorList>
            <person name="Fu H."/>
        </authorList>
    </citation>
    <scope>NUCLEOTIDE SEQUENCE [LARGE SCALE GENOMIC DNA]</scope>
    <source>
        <strain evidence="12 13">MT50</strain>
    </source>
</reference>
<keyword evidence="5" id="KW-0067">ATP-binding</keyword>
<proteinExistence type="inferred from homology"/>
<keyword evidence="1" id="KW-0547">Nucleotide-binding</keyword>
<dbReference type="InterPro" id="IPR001650">
    <property type="entry name" value="Helicase_C-like"/>
</dbReference>
<name>A0ABU0ZXI9_9FLAO</name>
<keyword evidence="7" id="KW-0234">DNA repair</keyword>
<keyword evidence="2" id="KW-0227">DNA damage</keyword>
<protein>
    <submittedName>
        <fullName evidence="12">Ligase-associated DNA damage response DEXH box helicase</fullName>
    </submittedName>
</protein>
<comment type="similarity">
    <text evidence="9">Belongs to the Lhr helicase family. Lhr-Core subfamily.</text>
</comment>
<evidence type="ECO:0000256" key="2">
    <source>
        <dbReference type="ARBA" id="ARBA00022763"/>
    </source>
</evidence>
<dbReference type="Proteomes" id="UP001230915">
    <property type="component" value="Unassembled WGS sequence"/>
</dbReference>
<keyword evidence="6" id="KW-0238">DNA-binding</keyword>
<dbReference type="NCBIfam" id="TIGR04121">
    <property type="entry name" value="DEXH_lig_assoc"/>
    <property type="match status" value="1"/>
</dbReference>
<dbReference type="Pfam" id="PF08494">
    <property type="entry name" value="DEAD_assoc"/>
    <property type="match status" value="1"/>
</dbReference>
<dbReference type="SMART" id="SM00487">
    <property type="entry name" value="DEXDc"/>
    <property type="match status" value="1"/>
</dbReference>
<dbReference type="PIRSF" id="PIRSF037307">
    <property type="entry name" value="Lhr-like_helic_prd"/>
    <property type="match status" value="1"/>
</dbReference>
<dbReference type="GO" id="GO:0016874">
    <property type="term" value="F:ligase activity"/>
    <property type="evidence" value="ECO:0007669"/>
    <property type="project" value="UniProtKB-KW"/>
</dbReference>
<dbReference type="InterPro" id="IPR014001">
    <property type="entry name" value="Helicase_ATP-bd"/>
</dbReference>
<evidence type="ECO:0000256" key="8">
    <source>
        <dbReference type="ARBA" id="ARBA00023235"/>
    </source>
</evidence>
<dbReference type="InterPro" id="IPR027417">
    <property type="entry name" value="P-loop_NTPase"/>
</dbReference>
<dbReference type="InterPro" id="IPR017170">
    <property type="entry name" value="Lhr-like"/>
</dbReference>
<dbReference type="Pfam" id="PF00270">
    <property type="entry name" value="DEAD"/>
    <property type="match status" value="1"/>
</dbReference>
<keyword evidence="4" id="KW-0347">Helicase</keyword>
<keyword evidence="12" id="KW-0436">Ligase</keyword>
<feature type="domain" description="Helicase C-terminal" evidence="11">
    <location>
        <begin position="250"/>
        <end position="409"/>
    </location>
</feature>
<evidence type="ECO:0000259" key="11">
    <source>
        <dbReference type="PROSITE" id="PS51194"/>
    </source>
</evidence>
<gene>
    <name evidence="12" type="ORF">RBU60_01285</name>
</gene>
<dbReference type="InterPro" id="IPR013701">
    <property type="entry name" value="Lhr-like_DEAD/DEAH_assoc"/>
</dbReference>
<keyword evidence="13" id="KW-1185">Reference proteome</keyword>
<accession>A0ABU0ZXI9</accession>
<dbReference type="InterPro" id="IPR045628">
    <property type="entry name" value="Lhr_WH_dom"/>
</dbReference>